<evidence type="ECO:0000256" key="1">
    <source>
        <dbReference type="SAM" id="MobiDB-lite"/>
    </source>
</evidence>
<evidence type="ECO:0000313" key="3">
    <source>
        <dbReference type="Proteomes" id="UP001372338"/>
    </source>
</evidence>
<dbReference type="AlphaFoldDB" id="A0AAN9IVQ3"/>
<accession>A0AAN9IVQ3</accession>
<keyword evidence="3" id="KW-1185">Reference proteome</keyword>
<dbReference type="EMBL" id="JAYWIO010000001">
    <property type="protein sequence ID" value="KAK7287325.1"/>
    <property type="molecule type" value="Genomic_DNA"/>
</dbReference>
<sequence>MSIKTNPCHPLLPVSVHIFRGEETTASSTEECERKPYSVETKPIILGLTCVHIPITSRIAIDEGKKANLLVGGMSLNGEGGPAVNGEDPTVSSTNHEHGGQSNDLNVGVEAINGDAYFFDKLDMGSEPGQTWERWGAVVAIFCMFE</sequence>
<gene>
    <name evidence="2" type="ORF">RIF29_00565</name>
</gene>
<feature type="region of interest" description="Disordered" evidence="1">
    <location>
        <begin position="80"/>
        <end position="105"/>
    </location>
</feature>
<protein>
    <submittedName>
        <fullName evidence="2">Uncharacterized protein</fullName>
    </submittedName>
</protein>
<feature type="compositionally biased region" description="Polar residues" evidence="1">
    <location>
        <begin position="90"/>
        <end position="105"/>
    </location>
</feature>
<proteinExistence type="predicted"/>
<dbReference type="Proteomes" id="UP001372338">
    <property type="component" value="Unassembled WGS sequence"/>
</dbReference>
<comment type="caution">
    <text evidence="2">The sequence shown here is derived from an EMBL/GenBank/DDBJ whole genome shotgun (WGS) entry which is preliminary data.</text>
</comment>
<organism evidence="2 3">
    <name type="scientific">Crotalaria pallida</name>
    <name type="common">Smooth rattlebox</name>
    <name type="synonym">Crotalaria striata</name>
    <dbReference type="NCBI Taxonomy" id="3830"/>
    <lineage>
        <taxon>Eukaryota</taxon>
        <taxon>Viridiplantae</taxon>
        <taxon>Streptophyta</taxon>
        <taxon>Embryophyta</taxon>
        <taxon>Tracheophyta</taxon>
        <taxon>Spermatophyta</taxon>
        <taxon>Magnoliopsida</taxon>
        <taxon>eudicotyledons</taxon>
        <taxon>Gunneridae</taxon>
        <taxon>Pentapetalae</taxon>
        <taxon>rosids</taxon>
        <taxon>fabids</taxon>
        <taxon>Fabales</taxon>
        <taxon>Fabaceae</taxon>
        <taxon>Papilionoideae</taxon>
        <taxon>50 kb inversion clade</taxon>
        <taxon>genistoids sensu lato</taxon>
        <taxon>core genistoids</taxon>
        <taxon>Crotalarieae</taxon>
        <taxon>Crotalaria</taxon>
    </lineage>
</organism>
<name>A0AAN9IVQ3_CROPI</name>
<reference evidence="2 3" key="1">
    <citation type="submission" date="2024-01" db="EMBL/GenBank/DDBJ databases">
        <title>The genomes of 5 underutilized Papilionoideae crops provide insights into root nodulation and disease resistanc.</title>
        <authorList>
            <person name="Yuan L."/>
        </authorList>
    </citation>
    <scope>NUCLEOTIDE SEQUENCE [LARGE SCALE GENOMIC DNA]</scope>
    <source>
        <strain evidence="2">ZHUSHIDOU_FW_LH</strain>
        <tissue evidence="2">Leaf</tissue>
    </source>
</reference>
<evidence type="ECO:0000313" key="2">
    <source>
        <dbReference type="EMBL" id="KAK7287325.1"/>
    </source>
</evidence>